<dbReference type="EMBL" id="NHYD01002842">
    <property type="protein sequence ID" value="PPQ84622.1"/>
    <property type="molecule type" value="Genomic_DNA"/>
</dbReference>
<gene>
    <name evidence="1" type="ORF">CVT25_015719</name>
</gene>
<dbReference type="Proteomes" id="UP000283269">
    <property type="component" value="Unassembled WGS sequence"/>
</dbReference>
<sequence length="115" mass="12513">MFEDFIIDDEPNVTPRDITGTIGDVSCLNSLPDVPSFADAISKLLPPSITDTYGESRTSISLLESLRLQYPSHSTTFETPWMGSHGDEEITFIKDIATITRSGFAGESSIEPITG</sequence>
<dbReference type="InParanoid" id="A0A409X1L1"/>
<protein>
    <submittedName>
        <fullName evidence="1">Uncharacterized protein</fullName>
    </submittedName>
</protein>
<dbReference type="AlphaFoldDB" id="A0A409X1L1"/>
<reference evidence="1 2" key="1">
    <citation type="journal article" date="2018" name="Evol. Lett.">
        <title>Horizontal gene cluster transfer increased hallucinogenic mushroom diversity.</title>
        <authorList>
            <person name="Reynolds H.T."/>
            <person name="Vijayakumar V."/>
            <person name="Gluck-Thaler E."/>
            <person name="Korotkin H.B."/>
            <person name="Matheny P.B."/>
            <person name="Slot J.C."/>
        </authorList>
    </citation>
    <scope>NUCLEOTIDE SEQUENCE [LARGE SCALE GENOMIC DNA]</scope>
    <source>
        <strain evidence="1 2">2631</strain>
    </source>
</reference>
<name>A0A409X1L1_PSICY</name>
<evidence type="ECO:0000313" key="1">
    <source>
        <dbReference type="EMBL" id="PPQ84622.1"/>
    </source>
</evidence>
<comment type="caution">
    <text evidence="1">The sequence shown here is derived from an EMBL/GenBank/DDBJ whole genome shotgun (WGS) entry which is preliminary data.</text>
</comment>
<accession>A0A409X1L1</accession>
<proteinExistence type="predicted"/>
<organism evidence="1 2">
    <name type="scientific">Psilocybe cyanescens</name>
    <dbReference type="NCBI Taxonomy" id="93625"/>
    <lineage>
        <taxon>Eukaryota</taxon>
        <taxon>Fungi</taxon>
        <taxon>Dikarya</taxon>
        <taxon>Basidiomycota</taxon>
        <taxon>Agaricomycotina</taxon>
        <taxon>Agaricomycetes</taxon>
        <taxon>Agaricomycetidae</taxon>
        <taxon>Agaricales</taxon>
        <taxon>Agaricineae</taxon>
        <taxon>Strophariaceae</taxon>
        <taxon>Psilocybe</taxon>
    </lineage>
</organism>
<evidence type="ECO:0000313" key="2">
    <source>
        <dbReference type="Proteomes" id="UP000283269"/>
    </source>
</evidence>
<keyword evidence="2" id="KW-1185">Reference proteome</keyword>